<dbReference type="SUPFAM" id="SSF53955">
    <property type="entry name" value="Lysozyme-like"/>
    <property type="match status" value="1"/>
</dbReference>
<dbReference type="Proteomes" id="UP001059546">
    <property type="component" value="Chromosome IX"/>
</dbReference>
<dbReference type="PANTHER" id="PTHR22595:SF79">
    <property type="entry name" value="CHITINASE 12"/>
    <property type="match status" value="1"/>
</dbReference>
<evidence type="ECO:0000313" key="6">
    <source>
        <dbReference type="EMBL" id="UTX44048.1"/>
    </source>
</evidence>
<sequence length="575" mass="60073">MMVFFLGLTFAKNACVSGSAECVANTLRVCGIKNQWIYVDCPTGTECAVKGNEIACVPRTNKEEGEPHDKAKPERRKDESSASLDPEEEQDSKNSQDENSKDSKKIEEGSSEEDDERGRRKGRGKKGSGDVGDRKKPKNETGRNKHQSLRDEEGEREQRENRKKEPKTVIKTISTSKKDSTTTVTVTKVVIQKQQPTEIKLEYTSSDVESKVKPVGSPLPSQTQAPQGPGKGASMSGQSSLSSAQSSTGGGSSSGKLSSISPSPSQATSSSPAGSSGNQSSPASSSLSGTKPAATPSSPSSPSSTQKSSEQEKPQTSGSTSQKTSTGTSGGSTGEQKSAGASGSTSPQQGTQAGESGGSKPSGSSKSSSGTEGTKSSGGGGVNISSDQLTQAMTKLGYSPKPEYIDAVVSRVNEKFNDMNEATMFIAQCAHESGGYQYIEEIACAGGTSCAGQYGTGAPGKSYHGRGFIQLSWPDNYKAAGEALGLGDELYNNPEKVAEDPNLGADVSIFYWETRVANAPGVKENHFGATTKAINGALECTGSNVDKSKKRYEIYKALVEAFGVSNPADESGCYS</sequence>
<feature type="chain" id="PRO_5040349551" evidence="4">
    <location>
        <begin position="19"/>
        <end position="575"/>
    </location>
</feature>
<dbReference type="InterPro" id="IPR000726">
    <property type="entry name" value="Glyco_hydro_19_cat"/>
</dbReference>
<evidence type="ECO:0000256" key="2">
    <source>
        <dbReference type="ARBA" id="ARBA00023157"/>
    </source>
</evidence>
<evidence type="ECO:0000256" key="3">
    <source>
        <dbReference type="SAM" id="MobiDB-lite"/>
    </source>
</evidence>
<dbReference type="GO" id="GO:0016998">
    <property type="term" value="P:cell wall macromolecule catabolic process"/>
    <property type="evidence" value="ECO:0007669"/>
    <property type="project" value="InterPro"/>
</dbReference>
<keyword evidence="4" id="KW-0732">Signal</keyword>
<keyword evidence="2" id="KW-1015">Disulfide bond</keyword>
<dbReference type="GO" id="GO:0006032">
    <property type="term" value="P:chitin catabolic process"/>
    <property type="evidence" value="ECO:0007669"/>
    <property type="project" value="InterPro"/>
</dbReference>
<feature type="compositionally biased region" description="Basic and acidic residues" evidence="3">
    <location>
        <begin position="91"/>
        <end position="108"/>
    </location>
</feature>
<reference evidence="6" key="1">
    <citation type="submission" date="2021-05" db="EMBL/GenBank/DDBJ databases">
        <title>Encephalitozoon hellem ATCC 50604 Complete Genome.</title>
        <authorList>
            <person name="Mascarenhas dos Santos A.C."/>
            <person name="Julian A.T."/>
            <person name="Pombert J.-F."/>
        </authorList>
    </citation>
    <scope>NUCLEOTIDE SEQUENCE</scope>
    <source>
        <strain evidence="6">ATCC 50604</strain>
    </source>
</reference>
<feature type="compositionally biased region" description="Low complexity" evidence="3">
    <location>
        <begin position="169"/>
        <end position="195"/>
    </location>
</feature>
<keyword evidence="1" id="KW-0611">Plant defense</keyword>
<feature type="compositionally biased region" description="Basic and acidic residues" evidence="3">
    <location>
        <begin position="127"/>
        <end position="168"/>
    </location>
</feature>
<evidence type="ECO:0000259" key="5">
    <source>
        <dbReference type="Pfam" id="PF00182"/>
    </source>
</evidence>
<dbReference type="AlphaFoldDB" id="A0A9Q9F8Z8"/>
<dbReference type="InterPro" id="IPR023346">
    <property type="entry name" value="Lysozyme-like_dom_sf"/>
</dbReference>
<feature type="signal peptide" evidence="4">
    <location>
        <begin position="1"/>
        <end position="18"/>
    </location>
</feature>
<feature type="compositionally biased region" description="Low complexity" evidence="3">
    <location>
        <begin position="358"/>
        <end position="375"/>
    </location>
</feature>
<feature type="domain" description="Glycoside hydrolase family 19 catalytic" evidence="5">
    <location>
        <begin position="432"/>
        <end position="565"/>
    </location>
</feature>
<dbReference type="PANTHER" id="PTHR22595">
    <property type="entry name" value="CHITINASE-RELATED"/>
    <property type="match status" value="1"/>
</dbReference>
<dbReference type="EMBL" id="CP075155">
    <property type="protein sequence ID" value="UTX44048.1"/>
    <property type="molecule type" value="Genomic_DNA"/>
</dbReference>
<feature type="compositionally biased region" description="Low complexity" evidence="3">
    <location>
        <begin position="254"/>
        <end position="327"/>
    </location>
</feature>
<evidence type="ECO:0000313" key="7">
    <source>
        <dbReference type="Proteomes" id="UP001059546"/>
    </source>
</evidence>
<feature type="compositionally biased region" description="Polar residues" evidence="3">
    <location>
        <begin position="335"/>
        <end position="353"/>
    </location>
</feature>
<gene>
    <name evidence="6" type="ORF">GPU96_09g18290</name>
</gene>
<evidence type="ECO:0000256" key="4">
    <source>
        <dbReference type="SAM" id="SignalP"/>
    </source>
</evidence>
<feature type="compositionally biased region" description="Low complexity" evidence="3">
    <location>
        <begin position="232"/>
        <end position="247"/>
    </location>
</feature>
<feature type="compositionally biased region" description="Basic and acidic residues" evidence="3">
    <location>
        <begin position="60"/>
        <end position="80"/>
    </location>
</feature>
<organism evidence="6 7">
    <name type="scientific">Encephalitozoon hellem</name>
    <name type="common">Microsporidian parasite</name>
    <dbReference type="NCBI Taxonomy" id="27973"/>
    <lineage>
        <taxon>Eukaryota</taxon>
        <taxon>Fungi</taxon>
        <taxon>Fungi incertae sedis</taxon>
        <taxon>Microsporidia</taxon>
        <taxon>Unikaryonidae</taxon>
        <taxon>Encephalitozoon</taxon>
    </lineage>
</organism>
<dbReference type="GO" id="GO:0004568">
    <property type="term" value="F:chitinase activity"/>
    <property type="evidence" value="ECO:0007669"/>
    <property type="project" value="InterPro"/>
</dbReference>
<accession>A0A9Q9F8Z8</accession>
<proteinExistence type="predicted"/>
<evidence type="ECO:0000256" key="1">
    <source>
        <dbReference type="ARBA" id="ARBA00022821"/>
    </source>
</evidence>
<name>A0A9Q9F8Z8_ENCHE</name>
<feature type="region of interest" description="Disordered" evidence="3">
    <location>
        <begin position="59"/>
        <end position="385"/>
    </location>
</feature>
<protein>
    <submittedName>
        <fullName evidence="6">Endochitinase</fullName>
    </submittedName>
</protein>
<dbReference type="GO" id="GO:0006952">
    <property type="term" value="P:defense response"/>
    <property type="evidence" value="ECO:0007669"/>
    <property type="project" value="UniProtKB-KW"/>
</dbReference>
<dbReference type="Pfam" id="PF00182">
    <property type="entry name" value="Glyco_hydro_19"/>
    <property type="match status" value="1"/>
</dbReference>
<dbReference type="CDD" id="cd00325">
    <property type="entry name" value="chitinase_GH19"/>
    <property type="match status" value="1"/>
</dbReference>
<dbReference type="Gene3D" id="1.10.530.10">
    <property type="match status" value="1"/>
</dbReference>